<evidence type="ECO:0000313" key="2">
    <source>
        <dbReference type="Proteomes" id="UP001638806"/>
    </source>
</evidence>
<reference evidence="1" key="1">
    <citation type="submission" date="2024-12" db="EMBL/GenBank/DDBJ databases">
        <title>Comparative genomics and development of molecular markers within Purpureocillium lilacinum and among Purpureocillium species.</title>
        <authorList>
            <person name="Yeh Z.-Y."/>
            <person name="Ni N.-T."/>
            <person name="Lo P.-H."/>
            <person name="Mushyakhwo K."/>
            <person name="Lin C.-F."/>
            <person name="Nai Y.-S."/>
        </authorList>
    </citation>
    <scope>NUCLEOTIDE SEQUENCE</scope>
    <source>
        <strain evidence="1">NCHU-NPUST-175</strain>
    </source>
</reference>
<organism evidence="1 2">
    <name type="scientific">Purpureocillium lilacinum</name>
    <name type="common">Paecilomyces lilacinus</name>
    <dbReference type="NCBI Taxonomy" id="33203"/>
    <lineage>
        <taxon>Eukaryota</taxon>
        <taxon>Fungi</taxon>
        <taxon>Dikarya</taxon>
        <taxon>Ascomycota</taxon>
        <taxon>Pezizomycotina</taxon>
        <taxon>Sordariomycetes</taxon>
        <taxon>Hypocreomycetidae</taxon>
        <taxon>Hypocreales</taxon>
        <taxon>Ophiocordycipitaceae</taxon>
        <taxon>Purpureocillium</taxon>
    </lineage>
</organism>
<dbReference type="Proteomes" id="UP001638806">
    <property type="component" value="Unassembled WGS sequence"/>
</dbReference>
<accession>A0ACC4E5I1</accession>
<name>A0ACC4E5I1_PURLI</name>
<evidence type="ECO:0000313" key="1">
    <source>
        <dbReference type="EMBL" id="KAL3962999.1"/>
    </source>
</evidence>
<sequence>MFQYKLPESVNRIGKGLPPSIGFRAPPADAQTSSTDADRPAPTSWKDSVNRLDVTTKMIYMFKQFIPAPWMTAFCHAARHALAHSSDSHQNGHSSHCDETIETAAPRESCPSPMQSGHCFASMRRGNKSSRWQGSEGESISGNPGDTPARDYRLGRLALPASLFLQSHHYAYSPDRVLEASSLVQFLLGPHGCQKSPEHVTHDADDWVPWEGPRCLPQLICDSCNAEILGPLLPTLVGLRTTGRSTLNPKSRP</sequence>
<comment type="caution">
    <text evidence="1">The sequence shown here is derived from an EMBL/GenBank/DDBJ whole genome shotgun (WGS) entry which is preliminary data.</text>
</comment>
<protein>
    <submittedName>
        <fullName evidence="1">Uncharacterized protein</fullName>
    </submittedName>
</protein>
<dbReference type="EMBL" id="JBGNUJ010000003">
    <property type="protein sequence ID" value="KAL3962999.1"/>
    <property type="molecule type" value="Genomic_DNA"/>
</dbReference>
<keyword evidence="2" id="KW-1185">Reference proteome</keyword>
<proteinExistence type="predicted"/>
<gene>
    <name evidence="1" type="ORF">ACCO45_004522</name>
</gene>